<dbReference type="SUPFAM" id="SSF56935">
    <property type="entry name" value="Porins"/>
    <property type="match status" value="1"/>
</dbReference>
<keyword evidence="5 9" id="KW-0798">TonB box</keyword>
<dbReference type="Gene3D" id="2.40.170.20">
    <property type="entry name" value="TonB-dependent receptor, beta-barrel domain"/>
    <property type="match status" value="1"/>
</dbReference>
<dbReference type="AlphaFoldDB" id="A0A1H0L493"/>
<evidence type="ECO:0000256" key="1">
    <source>
        <dbReference type="ARBA" id="ARBA00004571"/>
    </source>
</evidence>
<keyword evidence="6 8" id="KW-0472">Membrane</keyword>
<evidence type="ECO:0000256" key="4">
    <source>
        <dbReference type="ARBA" id="ARBA00022692"/>
    </source>
</evidence>
<evidence type="ECO:0000313" key="13">
    <source>
        <dbReference type="EMBL" id="SDO63094.1"/>
    </source>
</evidence>
<feature type="compositionally biased region" description="Low complexity" evidence="10">
    <location>
        <begin position="58"/>
        <end position="80"/>
    </location>
</feature>
<keyword evidence="3 8" id="KW-1134">Transmembrane beta strand</keyword>
<organism evidence="13 14">
    <name type="scientific">Methylobacterium phyllostachyos</name>
    <dbReference type="NCBI Taxonomy" id="582672"/>
    <lineage>
        <taxon>Bacteria</taxon>
        <taxon>Pseudomonadati</taxon>
        <taxon>Pseudomonadota</taxon>
        <taxon>Alphaproteobacteria</taxon>
        <taxon>Hyphomicrobiales</taxon>
        <taxon>Methylobacteriaceae</taxon>
        <taxon>Methylobacterium</taxon>
    </lineage>
</organism>
<evidence type="ECO:0000259" key="12">
    <source>
        <dbReference type="Pfam" id="PF07715"/>
    </source>
</evidence>
<evidence type="ECO:0000256" key="7">
    <source>
        <dbReference type="ARBA" id="ARBA00023237"/>
    </source>
</evidence>
<gene>
    <name evidence="13" type="ORF">SAMN05216360_13115</name>
</gene>
<dbReference type="Proteomes" id="UP000198704">
    <property type="component" value="Unassembled WGS sequence"/>
</dbReference>
<evidence type="ECO:0000256" key="8">
    <source>
        <dbReference type="PROSITE-ProRule" id="PRU01360"/>
    </source>
</evidence>
<sequence>MPPSLRAALVSGTVLTSLSGALLVCTGTQGWAQSAVTLGEISVTSASPIQGGGGRGVSAANASDAAPAATPSPPVAASAAASPPIGVLPVATDTFSPVTVVAKEQIQRDQPRTLGDALFDRPGITASTYAPGAASRPIIRGLDQARVRIQENGVVNNGVSDLGEDHAVPVNPLISDRIEVIRGPATLRYGSGAIGGVVSSENNRVPTFIPVNGISGSVTSGFTSVDNGRLGAATVDAGGDGIAVHADGFKTATDSYAIPGGIQRNSYTESQGGAVGISAIGDRGFVGISFSHYDSLYGIPGGVAEQDRTRLTPNQDRVLSRGEYRPLDGPIEVIRYWAGYSVYRHNEIGIGEDGIEGVQAIFKNREAEGRVELQHVPVFTDLGRLTGALGFQSDRRVINTQLEAFLPKTESRANAVYLFEELEIRPGTRLQAAGRYEVDRLSSTAAQFPGDYVPVDGEEPFQYARTRRFAPKSASIGALQDLPYGFVASLNGSYVERGPTSYELFSQGPHDATATFEIGNPNLKKERARTVEASIRKADGPLRLDATGFYTRYTGFVYRNYTGLFCDDDFASCGAGTENRQIVYQQQNATFYGAEIIGQYDLLPVGNGFFGLEGQFDFVRAQLDDGSNVPRIPPYRLGGGMYVRADGWFARVNLLHAFDHTATAVFETPTKGWDDLRAEVSYTQPLDPKIYGVAEITVGLQGRNLLNDDIRNSASFKKDEILLPGRNVRLFLTARF</sequence>
<dbReference type="GO" id="GO:0009279">
    <property type="term" value="C:cell outer membrane"/>
    <property type="evidence" value="ECO:0007669"/>
    <property type="project" value="UniProtKB-SubCell"/>
</dbReference>
<evidence type="ECO:0000256" key="10">
    <source>
        <dbReference type="SAM" id="MobiDB-lite"/>
    </source>
</evidence>
<dbReference type="EMBL" id="FNHS01000031">
    <property type="protein sequence ID" value="SDO63094.1"/>
    <property type="molecule type" value="Genomic_DNA"/>
</dbReference>
<keyword evidence="2 8" id="KW-0813">Transport</keyword>
<keyword evidence="14" id="KW-1185">Reference proteome</keyword>
<protein>
    <submittedName>
        <fullName evidence="13">Iron complex outermembrane recepter protein</fullName>
    </submittedName>
</protein>
<dbReference type="Pfam" id="PF00593">
    <property type="entry name" value="TonB_dep_Rec_b-barrel"/>
    <property type="match status" value="1"/>
</dbReference>
<name>A0A1H0L493_9HYPH</name>
<evidence type="ECO:0000259" key="11">
    <source>
        <dbReference type="Pfam" id="PF00593"/>
    </source>
</evidence>
<keyword evidence="4 8" id="KW-0812">Transmembrane</keyword>
<evidence type="ECO:0000256" key="2">
    <source>
        <dbReference type="ARBA" id="ARBA00022448"/>
    </source>
</evidence>
<dbReference type="InterPro" id="IPR012910">
    <property type="entry name" value="Plug_dom"/>
</dbReference>
<evidence type="ECO:0000313" key="14">
    <source>
        <dbReference type="Proteomes" id="UP000198704"/>
    </source>
</evidence>
<proteinExistence type="inferred from homology"/>
<dbReference type="STRING" id="582672.SAMN05216360_13115"/>
<dbReference type="OrthoDB" id="9795928at2"/>
<feature type="domain" description="TonB-dependent receptor plug" evidence="12">
    <location>
        <begin position="93"/>
        <end position="197"/>
    </location>
</feature>
<dbReference type="PANTHER" id="PTHR30069">
    <property type="entry name" value="TONB-DEPENDENT OUTER MEMBRANE RECEPTOR"/>
    <property type="match status" value="1"/>
</dbReference>
<dbReference type="InterPro" id="IPR037066">
    <property type="entry name" value="Plug_dom_sf"/>
</dbReference>
<dbReference type="GO" id="GO:0015344">
    <property type="term" value="F:siderophore uptake transmembrane transporter activity"/>
    <property type="evidence" value="ECO:0007669"/>
    <property type="project" value="TreeGrafter"/>
</dbReference>
<accession>A0A1H0L493</accession>
<evidence type="ECO:0000256" key="9">
    <source>
        <dbReference type="RuleBase" id="RU003357"/>
    </source>
</evidence>
<evidence type="ECO:0000256" key="5">
    <source>
        <dbReference type="ARBA" id="ARBA00023077"/>
    </source>
</evidence>
<dbReference type="InterPro" id="IPR000531">
    <property type="entry name" value="Beta-barrel_TonB"/>
</dbReference>
<dbReference type="InterPro" id="IPR036942">
    <property type="entry name" value="Beta-barrel_TonB_sf"/>
</dbReference>
<dbReference type="InterPro" id="IPR039426">
    <property type="entry name" value="TonB-dep_rcpt-like"/>
</dbReference>
<dbReference type="GO" id="GO:0044718">
    <property type="term" value="P:siderophore transmembrane transport"/>
    <property type="evidence" value="ECO:0007669"/>
    <property type="project" value="TreeGrafter"/>
</dbReference>
<dbReference type="PANTHER" id="PTHR30069:SF40">
    <property type="entry name" value="TONB-DEPENDENT RECEPTOR NMB0964-RELATED"/>
    <property type="match status" value="1"/>
</dbReference>
<evidence type="ECO:0000256" key="6">
    <source>
        <dbReference type="ARBA" id="ARBA00023136"/>
    </source>
</evidence>
<keyword evidence="7 8" id="KW-0998">Cell outer membrane</keyword>
<dbReference type="PROSITE" id="PS52016">
    <property type="entry name" value="TONB_DEPENDENT_REC_3"/>
    <property type="match status" value="1"/>
</dbReference>
<reference evidence="14" key="1">
    <citation type="submission" date="2016-10" db="EMBL/GenBank/DDBJ databases">
        <authorList>
            <person name="Varghese N."/>
            <person name="Submissions S."/>
        </authorList>
    </citation>
    <scope>NUCLEOTIDE SEQUENCE [LARGE SCALE GENOMIC DNA]</scope>
    <source>
        <strain evidence="14">BL47</strain>
    </source>
</reference>
<evidence type="ECO:0000256" key="3">
    <source>
        <dbReference type="ARBA" id="ARBA00022452"/>
    </source>
</evidence>
<feature type="domain" description="TonB-dependent receptor-like beta-barrel" evidence="11">
    <location>
        <begin position="363"/>
        <end position="705"/>
    </location>
</feature>
<comment type="similarity">
    <text evidence="8 9">Belongs to the TonB-dependent receptor family.</text>
</comment>
<dbReference type="Pfam" id="PF07715">
    <property type="entry name" value="Plug"/>
    <property type="match status" value="1"/>
</dbReference>
<comment type="subcellular location">
    <subcellularLocation>
        <location evidence="1 8">Cell outer membrane</location>
        <topology evidence="1 8">Multi-pass membrane protein</topology>
    </subcellularLocation>
</comment>
<dbReference type="RefSeq" id="WP_091722767.1">
    <property type="nucleotide sequence ID" value="NZ_FNHS01000031.1"/>
</dbReference>
<dbReference type="Gene3D" id="2.170.130.10">
    <property type="entry name" value="TonB-dependent receptor, plug domain"/>
    <property type="match status" value="1"/>
</dbReference>
<feature type="region of interest" description="Disordered" evidence="10">
    <location>
        <begin position="49"/>
        <end position="80"/>
    </location>
</feature>